<evidence type="ECO:0000313" key="1">
    <source>
        <dbReference type="EMBL" id="EYB85196.1"/>
    </source>
</evidence>
<organism evidence="1 2">
    <name type="scientific">Ancylostoma ceylanicum</name>
    <dbReference type="NCBI Taxonomy" id="53326"/>
    <lineage>
        <taxon>Eukaryota</taxon>
        <taxon>Metazoa</taxon>
        <taxon>Ecdysozoa</taxon>
        <taxon>Nematoda</taxon>
        <taxon>Chromadorea</taxon>
        <taxon>Rhabditida</taxon>
        <taxon>Rhabditina</taxon>
        <taxon>Rhabditomorpha</taxon>
        <taxon>Strongyloidea</taxon>
        <taxon>Ancylostomatidae</taxon>
        <taxon>Ancylostomatinae</taxon>
        <taxon>Ancylostoma</taxon>
    </lineage>
</organism>
<dbReference type="AlphaFoldDB" id="A0A016S400"/>
<proteinExistence type="predicted"/>
<gene>
    <name evidence="1" type="primary">Acey_s0303.g1902</name>
    <name evidence="1" type="ORF">Y032_0303g1902</name>
</gene>
<dbReference type="Proteomes" id="UP000024635">
    <property type="component" value="Unassembled WGS sequence"/>
</dbReference>
<protein>
    <submittedName>
        <fullName evidence="1">Uncharacterized protein</fullName>
    </submittedName>
</protein>
<accession>A0A016S400</accession>
<sequence length="111" mass="12017">MTFRVTHGSVAAAANAAAACAIVIVDQKEGTSQDLLNISNYFCSADLTETNIDTMILVTDNLRHIVQSKSSANCRGKKLRWSSSLIEATTTAKVCFCDELHSKCFSAARQE</sequence>
<evidence type="ECO:0000313" key="2">
    <source>
        <dbReference type="Proteomes" id="UP000024635"/>
    </source>
</evidence>
<comment type="caution">
    <text evidence="1">The sequence shown here is derived from an EMBL/GenBank/DDBJ whole genome shotgun (WGS) entry which is preliminary data.</text>
</comment>
<dbReference type="PROSITE" id="PS51257">
    <property type="entry name" value="PROKAR_LIPOPROTEIN"/>
    <property type="match status" value="1"/>
</dbReference>
<keyword evidence="2" id="KW-1185">Reference proteome</keyword>
<reference evidence="2" key="1">
    <citation type="journal article" date="2015" name="Nat. Genet.">
        <title>The genome and transcriptome of the zoonotic hookworm Ancylostoma ceylanicum identify infection-specific gene families.</title>
        <authorList>
            <person name="Schwarz E.M."/>
            <person name="Hu Y."/>
            <person name="Antoshechkin I."/>
            <person name="Miller M.M."/>
            <person name="Sternberg P.W."/>
            <person name="Aroian R.V."/>
        </authorList>
    </citation>
    <scope>NUCLEOTIDE SEQUENCE</scope>
    <source>
        <strain evidence="2">HY135</strain>
    </source>
</reference>
<dbReference type="EMBL" id="JARK01001639">
    <property type="protein sequence ID" value="EYB85196.1"/>
    <property type="molecule type" value="Genomic_DNA"/>
</dbReference>
<name>A0A016S400_9BILA</name>